<comment type="subcellular location">
    <subcellularLocation>
        <location evidence="1">Nucleus inner membrane</location>
    </subcellularLocation>
</comment>
<evidence type="ECO:0000313" key="11">
    <source>
        <dbReference type="Proteomes" id="UP000030669"/>
    </source>
</evidence>
<dbReference type="GO" id="GO:0003682">
    <property type="term" value="F:chromatin binding"/>
    <property type="evidence" value="ECO:0007669"/>
    <property type="project" value="InterPro"/>
</dbReference>
<dbReference type="GO" id="GO:0034399">
    <property type="term" value="C:nuclear periphery"/>
    <property type="evidence" value="ECO:0007669"/>
    <property type="project" value="TreeGrafter"/>
</dbReference>
<dbReference type="PANTHER" id="PTHR47808">
    <property type="entry name" value="INNER NUCLEAR MEMBRANE PROTEIN HEH2-RELATED"/>
    <property type="match status" value="1"/>
</dbReference>
<dbReference type="EMBL" id="KB469298">
    <property type="protein sequence ID" value="EPQ58156.1"/>
    <property type="molecule type" value="Genomic_DNA"/>
</dbReference>
<dbReference type="GeneID" id="19299139"/>
<feature type="compositionally biased region" description="Basic and acidic residues" evidence="7">
    <location>
        <begin position="180"/>
        <end position="190"/>
    </location>
</feature>
<dbReference type="AlphaFoldDB" id="S7QEB7"/>
<keyword evidence="2" id="KW-0597">Phosphoprotein</keyword>
<dbReference type="Pfam" id="PF09402">
    <property type="entry name" value="MSC"/>
    <property type="match status" value="1"/>
</dbReference>
<evidence type="ECO:0000256" key="4">
    <source>
        <dbReference type="ARBA" id="ARBA00022989"/>
    </source>
</evidence>
<evidence type="ECO:0000259" key="9">
    <source>
        <dbReference type="Pfam" id="PF12949"/>
    </source>
</evidence>
<dbReference type="InterPro" id="IPR018996">
    <property type="entry name" value="Man1/Src1-like_C"/>
</dbReference>
<dbReference type="Pfam" id="PF12949">
    <property type="entry name" value="HeH"/>
    <property type="match status" value="1"/>
</dbReference>
<feature type="region of interest" description="Disordered" evidence="7">
    <location>
        <begin position="63"/>
        <end position="313"/>
    </location>
</feature>
<dbReference type="CDD" id="cd12935">
    <property type="entry name" value="LEM_like"/>
    <property type="match status" value="1"/>
</dbReference>
<dbReference type="OrthoDB" id="5376590at2759"/>
<keyword evidence="6" id="KW-0539">Nucleus</keyword>
<reference evidence="10 11" key="1">
    <citation type="journal article" date="2012" name="Science">
        <title>The Paleozoic origin of enzymatic lignin decomposition reconstructed from 31 fungal genomes.</title>
        <authorList>
            <person name="Floudas D."/>
            <person name="Binder M."/>
            <person name="Riley R."/>
            <person name="Barry K."/>
            <person name="Blanchette R.A."/>
            <person name="Henrissat B."/>
            <person name="Martinez A.T."/>
            <person name="Otillar R."/>
            <person name="Spatafora J.W."/>
            <person name="Yadav J.S."/>
            <person name="Aerts A."/>
            <person name="Benoit I."/>
            <person name="Boyd A."/>
            <person name="Carlson A."/>
            <person name="Copeland A."/>
            <person name="Coutinho P.M."/>
            <person name="de Vries R.P."/>
            <person name="Ferreira P."/>
            <person name="Findley K."/>
            <person name="Foster B."/>
            <person name="Gaskell J."/>
            <person name="Glotzer D."/>
            <person name="Gorecki P."/>
            <person name="Heitman J."/>
            <person name="Hesse C."/>
            <person name="Hori C."/>
            <person name="Igarashi K."/>
            <person name="Jurgens J.A."/>
            <person name="Kallen N."/>
            <person name="Kersten P."/>
            <person name="Kohler A."/>
            <person name="Kuees U."/>
            <person name="Kumar T.K.A."/>
            <person name="Kuo A."/>
            <person name="LaButti K."/>
            <person name="Larrondo L.F."/>
            <person name="Lindquist E."/>
            <person name="Ling A."/>
            <person name="Lombard V."/>
            <person name="Lucas S."/>
            <person name="Lundell T."/>
            <person name="Martin R."/>
            <person name="McLaughlin D.J."/>
            <person name="Morgenstern I."/>
            <person name="Morin E."/>
            <person name="Murat C."/>
            <person name="Nagy L.G."/>
            <person name="Nolan M."/>
            <person name="Ohm R.A."/>
            <person name="Patyshakuliyeva A."/>
            <person name="Rokas A."/>
            <person name="Ruiz-Duenas F.J."/>
            <person name="Sabat G."/>
            <person name="Salamov A."/>
            <person name="Samejima M."/>
            <person name="Schmutz J."/>
            <person name="Slot J.C."/>
            <person name="St John F."/>
            <person name="Stenlid J."/>
            <person name="Sun H."/>
            <person name="Sun S."/>
            <person name="Syed K."/>
            <person name="Tsang A."/>
            <person name="Wiebenga A."/>
            <person name="Young D."/>
            <person name="Pisabarro A."/>
            <person name="Eastwood D.C."/>
            <person name="Martin F."/>
            <person name="Cullen D."/>
            <person name="Grigoriev I.V."/>
            <person name="Hibbett D.S."/>
        </authorList>
    </citation>
    <scope>NUCLEOTIDE SEQUENCE [LARGE SCALE GENOMIC DNA]</scope>
    <source>
        <strain evidence="10 11">ATCC 11539</strain>
    </source>
</reference>
<dbReference type="Gene3D" id="1.10.10.1180">
    <property type="entry name" value="MAN1, winged-helix domain"/>
    <property type="match status" value="1"/>
</dbReference>
<feature type="domain" description="Man1/Src1-like C-terminal" evidence="8">
    <location>
        <begin position="388"/>
        <end position="787"/>
    </location>
</feature>
<evidence type="ECO:0000256" key="5">
    <source>
        <dbReference type="ARBA" id="ARBA00023136"/>
    </source>
</evidence>
<dbReference type="GO" id="GO:0005783">
    <property type="term" value="C:endoplasmic reticulum"/>
    <property type="evidence" value="ECO:0007669"/>
    <property type="project" value="TreeGrafter"/>
</dbReference>
<evidence type="ECO:0008006" key="12">
    <source>
        <dbReference type="Google" id="ProtNLM"/>
    </source>
</evidence>
<feature type="compositionally biased region" description="Basic and acidic residues" evidence="7">
    <location>
        <begin position="65"/>
        <end position="74"/>
    </location>
</feature>
<sequence>MSRLTTAQIVEQGRYLEPDFDPTTLTVPQLLGIFGYHNIRYPTPYTKPKLVQLFNEEIKPQTTQLKKEKLKRENSAASDDGIKDGVTGKLIGGDKKPPVRRSSRRLSRPPSQDEKESSPPRPDPPKRRRSSAQPSLGGPSTTRKAIVLEPAVAEESEPEELPPRKISRSKKASGQNAKKSRPESETHAEDSGWEDNNVFQSGAESSSPAKPSPSKARARRTTTARTTTARRSSRKASSAPPHLSPSPPKQIVVLPDPPPEEQQPTPPSPPRSTFEPDLPSSIFNRPRKSGLPAREVKVQIPETPRRLQEQDVGPFEDPEQSMMQVQHQVLEDELDDEADNAEEDEDEGDETVAIARRISGDGDVIRHRPPPAKESSSLLLRILVALCFLAVSPAVYKYKTESAQIGFCDPGRDTNEILETMKTRWAAIDACHRDNTTFVQLPAIKSSPEEGYKLEKRDSELVPCPPPDLVPLPHPTICTPCPAHAKCRGREIVCEDTYLFRPHPLLAFLPAPSASSSSVVQGIWQVIELANGLPGMGPVAFPPRCLEDPKRKRNIGVLGKVMVAYLGQERGKRLCMGDVHDVPDKEGGQARTWGLEMEELKAIMRRRPGGKSIENFDSLFNEAVGQLIEWGGVITSEDSQGRKYLAHSEPNLDLSCLIRVKTRETWHEWQARVFAVLATVLSTLYYRRRRASRQAEDKRVSELVPIVLDALRNQELAHHTDPITTPHPYLSSLQLRDLILQDEHSISTRTRLWNKVEHVVESNANVRANLEELPGGDEMRVWRWVGSTSPTSPRAVASRD</sequence>
<dbReference type="KEGG" id="gtr:GLOTRDRAFT_110047"/>
<accession>S7QEB7</accession>
<dbReference type="HOGENOM" id="CLU_010838_1_0_1"/>
<keyword evidence="3" id="KW-0812">Transmembrane</keyword>
<feature type="compositionally biased region" description="Low complexity" evidence="7">
    <location>
        <begin position="223"/>
        <end position="241"/>
    </location>
</feature>
<feature type="domain" description="HeH/LEM" evidence="9">
    <location>
        <begin position="22"/>
        <end position="56"/>
    </location>
</feature>
<dbReference type="InterPro" id="IPR041885">
    <property type="entry name" value="MAN1_winged_helix_dom"/>
</dbReference>
<proteinExistence type="predicted"/>
<evidence type="ECO:0000256" key="6">
    <source>
        <dbReference type="ARBA" id="ARBA00023242"/>
    </source>
</evidence>
<dbReference type="GO" id="GO:0005637">
    <property type="term" value="C:nuclear inner membrane"/>
    <property type="evidence" value="ECO:0007669"/>
    <property type="project" value="UniProtKB-SubCell"/>
</dbReference>
<dbReference type="PANTHER" id="PTHR47808:SF2">
    <property type="entry name" value="LEM DOMAIN-CONTAINING PROTEIN 2"/>
    <property type="match status" value="1"/>
</dbReference>
<evidence type="ECO:0000256" key="2">
    <source>
        <dbReference type="ARBA" id="ARBA00022553"/>
    </source>
</evidence>
<keyword evidence="11" id="KW-1185">Reference proteome</keyword>
<feature type="compositionally biased region" description="Polar residues" evidence="7">
    <location>
        <begin position="132"/>
        <end position="143"/>
    </location>
</feature>
<dbReference type="Proteomes" id="UP000030669">
    <property type="component" value="Unassembled WGS sequence"/>
</dbReference>
<dbReference type="InterPro" id="IPR044780">
    <property type="entry name" value="Heh2/Src1"/>
</dbReference>
<evidence type="ECO:0000259" key="8">
    <source>
        <dbReference type="Pfam" id="PF09402"/>
    </source>
</evidence>
<feature type="compositionally biased region" description="Pro residues" evidence="7">
    <location>
        <begin position="255"/>
        <end position="270"/>
    </location>
</feature>
<gene>
    <name evidence="10" type="ORF">GLOTRDRAFT_110047</name>
</gene>
<evidence type="ECO:0000313" key="10">
    <source>
        <dbReference type="EMBL" id="EPQ58156.1"/>
    </source>
</evidence>
<dbReference type="OMA" id="KWECGEL"/>
<name>S7QEB7_GLOTA</name>
<feature type="compositionally biased region" description="Basic residues" evidence="7">
    <location>
        <begin position="98"/>
        <end position="107"/>
    </location>
</feature>
<dbReference type="RefSeq" id="XP_007863413.1">
    <property type="nucleotide sequence ID" value="XM_007865222.1"/>
</dbReference>
<evidence type="ECO:0000256" key="3">
    <source>
        <dbReference type="ARBA" id="ARBA00022692"/>
    </source>
</evidence>
<dbReference type="InterPro" id="IPR025856">
    <property type="entry name" value="HeH/LEM_domain"/>
</dbReference>
<dbReference type="GO" id="GO:0071763">
    <property type="term" value="P:nuclear membrane organization"/>
    <property type="evidence" value="ECO:0007669"/>
    <property type="project" value="TreeGrafter"/>
</dbReference>
<evidence type="ECO:0000256" key="1">
    <source>
        <dbReference type="ARBA" id="ARBA00004540"/>
    </source>
</evidence>
<dbReference type="STRING" id="670483.S7QEB7"/>
<evidence type="ECO:0000256" key="7">
    <source>
        <dbReference type="SAM" id="MobiDB-lite"/>
    </source>
</evidence>
<protein>
    <recommendedName>
        <fullName evidence="12">Man1/Src1 C-terminal domain-containing protein</fullName>
    </recommendedName>
</protein>
<keyword evidence="4" id="KW-1133">Transmembrane helix</keyword>
<feature type="compositionally biased region" description="Low complexity" evidence="7">
    <location>
        <begin position="205"/>
        <end position="215"/>
    </location>
</feature>
<keyword evidence="5" id="KW-0472">Membrane</keyword>
<organism evidence="10 11">
    <name type="scientific">Gloeophyllum trabeum (strain ATCC 11539 / FP-39264 / Madison 617)</name>
    <name type="common">Brown rot fungus</name>
    <dbReference type="NCBI Taxonomy" id="670483"/>
    <lineage>
        <taxon>Eukaryota</taxon>
        <taxon>Fungi</taxon>
        <taxon>Dikarya</taxon>
        <taxon>Basidiomycota</taxon>
        <taxon>Agaricomycotina</taxon>
        <taxon>Agaricomycetes</taxon>
        <taxon>Gloeophyllales</taxon>
        <taxon>Gloeophyllaceae</taxon>
        <taxon>Gloeophyllum</taxon>
    </lineage>
</organism>
<dbReference type="eggNOG" id="ENOG502QVG5">
    <property type="taxonomic scope" value="Eukaryota"/>
</dbReference>